<dbReference type="SUPFAM" id="SSF63829">
    <property type="entry name" value="Calcium-dependent phosphotriesterase"/>
    <property type="match status" value="1"/>
</dbReference>
<evidence type="ECO:0000256" key="2">
    <source>
        <dbReference type="ARBA" id="ARBA00022737"/>
    </source>
</evidence>
<protein>
    <submittedName>
        <fullName evidence="4">Low-density lipoprotein receptor-related protein 6</fullName>
    </submittedName>
</protein>
<keyword evidence="1" id="KW-0245">EGF-like domain</keyword>
<evidence type="ECO:0000256" key="1">
    <source>
        <dbReference type="ARBA" id="ARBA00022536"/>
    </source>
</evidence>
<feature type="repeat" description="LDL-receptor class B" evidence="3">
    <location>
        <begin position="185"/>
        <end position="227"/>
    </location>
</feature>
<dbReference type="AlphaFoldDB" id="A0A0L7LI23"/>
<feature type="repeat" description="LDL-receptor class B" evidence="3">
    <location>
        <begin position="86"/>
        <end position="127"/>
    </location>
</feature>
<dbReference type="PROSITE" id="PS51120">
    <property type="entry name" value="LDLRB"/>
    <property type="match status" value="3"/>
</dbReference>
<evidence type="ECO:0000313" key="4">
    <source>
        <dbReference type="EMBL" id="KOB75178.1"/>
    </source>
</evidence>
<dbReference type="Proteomes" id="UP000037510">
    <property type="component" value="Unassembled WGS sequence"/>
</dbReference>
<dbReference type="Gene3D" id="2.120.10.30">
    <property type="entry name" value="TolB, C-terminal domain"/>
    <property type="match status" value="4"/>
</dbReference>
<dbReference type="SUPFAM" id="SSF57196">
    <property type="entry name" value="EGF/Laminin"/>
    <property type="match status" value="1"/>
</dbReference>
<dbReference type="Pfam" id="PF00058">
    <property type="entry name" value="Ldl_recept_b"/>
    <property type="match status" value="2"/>
</dbReference>
<name>A0A0L7LI23_OPEBR</name>
<dbReference type="SMART" id="SM00135">
    <property type="entry name" value="LY"/>
    <property type="match status" value="5"/>
</dbReference>
<dbReference type="InterPro" id="IPR011042">
    <property type="entry name" value="6-blade_b-propeller_TolB-like"/>
</dbReference>
<dbReference type="SUPFAM" id="SSF101898">
    <property type="entry name" value="NHL repeat"/>
    <property type="match status" value="1"/>
</dbReference>
<sequence>MMGVKAFRIGEPLGSNRCADTNGGCSHLCFNRPEDYTCGCPLEAYLLYSRKNIIGRISIENEKNDAILPIKDLKEVSALAVHTPGSKLYWSDSKTKTINRCSINGINTEKILEWMGLVEGLAIDWSGQNIYWTDSATQRIEVARLDGSSRRALIWQGLKKPKSIVLDYKKGKGGGRGLAIDWSGQNIYWTDSATQRIEVARLDGSSRRALIWQGLKKPKSIVLDYKKGRAACTPWLSSTRRARCTGRRWTRPRSSAPSSTGRAAGCSSTTFRCQPEDFLLFAQKNAIGRISVTSGESNDAYIPLTGLKNVKAIEQLYWMDDESHNIKRVPLSYSTTSAVTDSSVVVSNLLKPFHMVFDVLGRTLYWTCADTDSINATSALNASSTGVVLRGDNMMPRHLAFHQTKSNVDGTERVELARAANASALTVDQASGTLYYALTRQIHAVEIDGTNRYEL</sequence>
<dbReference type="PANTHER" id="PTHR46513:SF41">
    <property type="entry name" value="LOW-DENSITY LIPOPROTEIN RECEPTOR-RELATED PROTEIN"/>
    <property type="match status" value="1"/>
</dbReference>
<keyword evidence="4" id="KW-0449">Lipoprotein</keyword>
<feature type="repeat" description="LDL-receptor class B" evidence="3">
    <location>
        <begin position="128"/>
        <end position="170"/>
    </location>
</feature>
<dbReference type="EMBL" id="JTDY01000991">
    <property type="protein sequence ID" value="KOB75178.1"/>
    <property type="molecule type" value="Genomic_DNA"/>
</dbReference>
<evidence type="ECO:0000256" key="3">
    <source>
        <dbReference type="PROSITE-ProRule" id="PRU00461"/>
    </source>
</evidence>
<organism evidence="4 5">
    <name type="scientific">Operophtera brumata</name>
    <name type="common">Winter moth</name>
    <name type="synonym">Phalaena brumata</name>
    <dbReference type="NCBI Taxonomy" id="104452"/>
    <lineage>
        <taxon>Eukaryota</taxon>
        <taxon>Metazoa</taxon>
        <taxon>Ecdysozoa</taxon>
        <taxon>Arthropoda</taxon>
        <taxon>Hexapoda</taxon>
        <taxon>Insecta</taxon>
        <taxon>Pterygota</taxon>
        <taxon>Neoptera</taxon>
        <taxon>Endopterygota</taxon>
        <taxon>Lepidoptera</taxon>
        <taxon>Glossata</taxon>
        <taxon>Ditrysia</taxon>
        <taxon>Geometroidea</taxon>
        <taxon>Geometridae</taxon>
        <taxon>Larentiinae</taxon>
        <taxon>Operophtera</taxon>
    </lineage>
</organism>
<dbReference type="InterPro" id="IPR050778">
    <property type="entry name" value="Cueball_EGF_LRP_Nidogen"/>
</dbReference>
<keyword evidence="2" id="KW-0677">Repeat</keyword>
<keyword evidence="5" id="KW-1185">Reference proteome</keyword>
<accession>A0A0L7LI23</accession>
<dbReference type="InterPro" id="IPR000033">
    <property type="entry name" value="LDLR_classB_rpt"/>
</dbReference>
<comment type="caution">
    <text evidence="4">The sequence shown here is derived from an EMBL/GenBank/DDBJ whole genome shotgun (WGS) entry which is preliminary data.</text>
</comment>
<evidence type="ECO:0000313" key="5">
    <source>
        <dbReference type="Proteomes" id="UP000037510"/>
    </source>
</evidence>
<dbReference type="STRING" id="104452.A0A0L7LI23"/>
<proteinExistence type="predicted"/>
<gene>
    <name evidence="4" type="ORF">OBRU01_06776</name>
</gene>
<reference evidence="4 5" key="1">
    <citation type="journal article" date="2015" name="Genome Biol. Evol.">
        <title>The genome of winter moth (Operophtera brumata) provides a genomic perspective on sexual dimorphism and phenology.</title>
        <authorList>
            <person name="Derks M.F."/>
            <person name="Smit S."/>
            <person name="Salis L."/>
            <person name="Schijlen E."/>
            <person name="Bossers A."/>
            <person name="Mateman C."/>
            <person name="Pijl A.S."/>
            <person name="de Ridder D."/>
            <person name="Groenen M.A."/>
            <person name="Visser M.E."/>
            <person name="Megens H.J."/>
        </authorList>
    </citation>
    <scope>NUCLEOTIDE SEQUENCE [LARGE SCALE GENOMIC DNA]</scope>
    <source>
        <strain evidence="4">WM2013NL</strain>
        <tissue evidence="4">Head and thorax</tissue>
    </source>
</reference>
<keyword evidence="4" id="KW-0675">Receptor</keyword>
<dbReference type="PANTHER" id="PTHR46513">
    <property type="entry name" value="VITELLOGENIN RECEPTOR-LIKE PROTEIN-RELATED-RELATED"/>
    <property type="match status" value="1"/>
</dbReference>